<evidence type="ECO:0000313" key="2">
    <source>
        <dbReference type="Proteomes" id="UP001139648"/>
    </source>
</evidence>
<name>A0A9X2H394_9ACTN</name>
<protein>
    <submittedName>
        <fullName evidence="1">Uncharacterized protein</fullName>
    </submittedName>
</protein>
<dbReference type="Proteomes" id="UP001139648">
    <property type="component" value="Unassembled WGS sequence"/>
</dbReference>
<dbReference type="AlphaFoldDB" id="A0A9X2H394"/>
<gene>
    <name evidence="1" type="ORF">HD597_012897</name>
</gene>
<dbReference type="EMBL" id="JAMZEB010000004">
    <property type="protein sequence ID" value="MCP2365793.1"/>
    <property type="molecule type" value="Genomic_DNA"/>
</dbReference>
<evidence type="ECO:0000313" key="1">
    <source>
        <dbReference type="EMBL" id="MCP2365793.1"/>
    </source>
</evidence>
<accession>A0A9X2H394</accession>
<comment type="caution">
    <text evidence="1">The sequence shown here is derived from an EMBL/GenBank/DDBJ whole genome shotgun (WGS) entry which is preliminary data.</text>
</comment>
<organism evidence="1 2">
    <name type="scientific">Nonomuraea thailandensis</name>
    <dbReference type="NCBI Taxonomy" id="1188745"/>
    <lineage>
        <taxon>Bacteria</taxon>
        <taxon>Bacillati</taxon>
        <taxon>Actinomycetota</taxon>
        <taxon>Actinomycetes</taxon>
        <taxon>Streptosporangiales</taxon>
        <taxon>Streptosporangiaceae</taxon>
        <taxon>Nonomuraea</taxon>
    </lineage>
</organism>
<sequence length="39" mass="4145">MRPTAFNMIMFVLVFALIIAGLITLGNTLLGEAGLLDPP</sequence>
<reference evidence="1" key="1">
    <citation type="submission" date="2022-06" db="EMBL/GenBank/DDBJ databases">
        <title>Sequencing the genomes of 1000 actinobacteria strains.</title>
        <authorList>
            <person name="Klenk H.-P."/>
        </authorList>
    </citation>
    <scope>NUCLEOTIDE SEQUENCE</scope>
    <source>
        <strain evidence="1">DSM 46694</strain>
    </source>
</reference>
<proteinExistence type="predicted"/>
<keyword evidence="2" id="KW-1185">Reference proteome</keyword>